<evidence type="ECO:0000313" key="2">
    <source>
        <dbReference type="Proteomes" id="UP000325945"/>
    </source>
</evidence>
<sequence>MSTTTTAGESVHRSGIIISLFYYTSFPLGDAWKITLSGNPVDVTDVCVWLSDHHIPYFTQRQLIYIQSWENFSTRALSQEQPRGKKKEEKKNLKPGDRVIKGRWLGEIFGPGISESHAEWFVPVSKEIPSGFGNLELQSHAEAYSTTVTDEPTETGLALVLPHPALGGWTDATNRLAAGLRRFGSALGSTRLTKGCHNCPVVQRLE</sequence>
<dbReference type="EMBL" id="ML741784">
    <property type="protein sequence ID" value="KAE8328562.1"/>
    <property type="molecule type" value="Genomic_DNA"/>
</dbReference>
<reference evidence="2" key="1">
    <citation type="submission" date="2019-04" db="EMBL/GenBank/DDBJ databases">
        <title>Friends and foes A comparative genomics studyof 23 Aspergillus species from section Flavi.</title>
        <authorList>
            <consortium name="DOE Joint Genome Institute"/>
            <person name="Kjaerbolling I."/>
            <person name="Vesth T."/>
            <person name="Frisvad J.C."/>
            <person name="Nybo J.L."/>
            <person name="Theobald S."/>
            <person name="Kildgaard S."/>
            <person name="Isbrandt T."/>
            <person name="Kuo A."/>
            <person name="Sato A."/>
            <person name="Lyhne E.K."/>
            <person name="Kogle M.E."/>
            <person name="Wiebenga A."/>
            <person name="Kun R.S."/>
            <person name="Lubbers R.J."/>
            <person name="Makela M.R."/>
            <person name="Barry K."/>
            <person name="Chovatia M."/>
            <person name="Clum A."/>
            <person name="Daum C."/>
            <person name="Haridas S."/>
            <person name="He G."/>
            <person name="LaButti K."/>
            <person name="Lipzen A."/>
            <person name="Mondo S."/>
            <person name="Riley R."/>
            <person name="Salamov A."/>
            <person name="Simmons B.A."/>
            <person name="Magnuson J.K."/>
            <person name="Henrissat B."/>
            <person name="Mortensen U.H."/>
            <person name="Larsen T.O."/>
            <person name="Devries R.P."/>
            <person name="Grigoriev I.V."/>
            <person name="Machida M."/>
            <person name="Baker S.E."/>
            <person name="Andersen M.R."/>
        </authorList>
    </citation>
    <scope>NUCLEOTIDE SEQUENCE [LARGE SCALE GENOMIC DNA]</scope>
    <source>
        <strain evidence="2">CBS 130017</strain>
    </source>
</reference>
<evidence type="ECO:0000313" key="1">
    <source>
        <dbReference type="EMBL" id="KAE8328562.1"/>
    </source>
</evidence>
<accession>A0A5N6X6L5</accession>
<dbReference type="Proteomes" id="UP000325945">
    <property type="component" value="Unassembled WGS sequence"/>
</dbReference>
<organism evidence="1 2">
    <name type="scientific">Aspergillus sergii</name>
    <dbReference type="NCBI Taxonomy" id="1034303"/>
    <lineage>
        <taxon>Eukaryota</taxon>
        <taxon>Fungi</taxon>
        <taxon>Dikarya</taxon>
        <taxon>Ascomycota</taxon>
        <taxon>Pezizomycotina</taxon>
        <taxon>Eurotiomycetes</taxon>
        <taxon>Eurotiomycetidae</taxon>
        <taxon>Eurotiales</taxon>
        <taxon>Aspergillaceae</taxon>
        <taxon>Aspergillus</taxon>
        <taxon>Aspergillus subgen. Circumdati</taxon>
    </lineage>
</organism>
<gene>
    <name evidence="1" type="ORF">BDV39DRAFT_173486</name>
</gene>
<name>A0A5N6X6L5_9EURO</name>
<keyword evidence="2" id="KW-1185">Reference proteome</keyword>
<dbReference type="AlphaFoldDB" id="A0A5N6X6L5"/>
<proteinExistence type="predicted"/>
<protein>
    <submittedName>
        <fullName evidence="1">Uncharacterized protein</fullName>
    </submittedName>
</protein>